<reference evidence="1" key="1">
    <citation type="journal article" date="2007" name="PLoS ONE">
        <title>The first genome sequence of an elite grapevine cultivar (Pinot noir Vitis vinifera L.): coping with a highly heterozygous genome.</title>
        <authorList>
            <person name="Velasco R."/>
            <person name="Zharkikh A."/>
            <person name="Troggio M."/>
            <person name="Cartwright D.A."/>
            <person name="Cestaro A."/>
            <person name="Pruss D."/>
            <person name="Pindo M."/>
            <person name="FitzGerald L.M."/>
            <person name="Vezzulli S."/>
            <person name="Reid J."/>
            <person name="Malacarne G."/>
            <person name="Iliev D."/>
            <person name="Coppola G."/>
            <person name="Wardell B."/>
            <person name="Micheletti D."/>
            <person name="Macalma T."/>
            <person name="Facci M."/>
            <person name="Mitchell J.T."/>
            <person name="Perazzolli M."/>
            <person name="Eldredge G."/>
            <person name="Gatto P."/>
            <person name="Oyzerski R."/>
            <person name="Moretto M."/>
            <person name="Gutin N."/>
            <person name="Stefanini M."/>
            <person name="Chen Y."/>
            <person name="Segala C."/>
            <person name="Davenport C."/>
            <person name="Dematte L."/>
            <person name="Mraz A."/>
            <person name="Battilana J."/>
            <person name="Stormo K."/>
            <person name="Costa F."/>
            <person name="Tao Q."/>
            <person name="Si-Ammour A."/>
            <person name="Harkins T."/>
            <person name="Lackey A."/>
            <person name="Perbost C."/>
            <person name="Taillon B."/>
            <person name="Stella A."/>
            <person name="Solovyev V."/>
            <person name="Fawcett J.A."/>
            <person name="Sterck L."/>
            <person name="Vandepoele K."/>
            <person name="Grando S.M."/>
            <person name="Toppo S."/>
            <person name="Moser C."/>
            <person name="Lanchbury J."/>
            <person name="Bogden R."/>
            <person name="Skolnick M."/>
            <person name="Sgaramella V."/>
            <person name="Bhatnagar S.K."/>
            <person name="Fontana P."/>
            <person name="Gutin A."/>
            <person name="Van de Peer Y."/>
            <person name="Salamini F."/>
            <person name="Viola R."/>
        </authorList>
    </citation>
    <scope>NUCLEOTIDE SEQUENCE</scope>
</reference>
<organism evidence="1">
    <name type="scientific">Vitis vinifera</name>
    <name type="common">Grape</name>
    <dbReference type="NCBI Taxonomy" id="29760"/>
    <lineage>
        <taxon>Eukaryota</taxon>
        <taxon>Viridiplantae</taxon>
        <taxon>Streptophyta</taxon>
        <taxon>Embryophyta</taxon>
        <taxon>Tracheophyta</taxon>
        <taxon>Spermatophyta</taxon>
        <taxon>Magnoliopsida</taxon>
        <taxon>eudicotyledons</taxon>
        <taxon>Gunneridae</taxon>
        <taxon>Pentapetalae</taxon>
        <taxon>rosids</taxon>
        <taxon>Vitales</taxon>
        <taxon>Vitaceae</taxon>
        <taxon>Viteae</taxon>
        <taxon>Vitis</taxon>
    </lineage>
</organism>
<gene>
    <name evidence="1" type="ORF">VITISV_003089</name>
</gene>
<dbReference type="EMBL" id="AM432644">
    <property type="protein sequence ID" value="CAN62727.1"/>
    <property type="molecule type" value="Genomic_DNA"/>
</dbReference>
<accession>A5AR02</accession>
<sequence>MRKIWPLEDNCIKLRDNFAPCEIGTSTCEIKAYLAKWKWNTAAQSQRSPTCESDFATCQLGAQRAKMDSKLRNQLARFSQVTMQRAKSTCEMGYLCTNSFRSFLQIFFQPNSEDFSSEDERLGFLSLGVKKAGQHLVRQVISVHGDALVYLLRAFGRWFEGRIFLNSQYLVRFWIPWILIACNLAPWRSNCYLLFAFDGKSKVKDHLEWQVLGEKYESLQGASVRGI</sequence>
<dbReference type="AlphaFoldDB" id="A5AR02"/>
<proteinExistence type="predicted"/>
<evidence type="ECO:0000313" key="1">
    <source>
        <dbReference type="EMBL" id="CAN62727.1"/>
    </source>
</evidence>
<name>A5AR02_VITVI</name>
<protein>
    <submittedName>
        <fullName evidence="1">Uncharacterized protein</fullName>
    </submittedName>
</protein>